<evidence type="ECO:0000256" key="6">
    <source>
        <dbReference type="SAM" id="Phobius"/>
    </source>
</evidence>
<keyword evidence="5 6" id="KW-0472">Membrane</keyword>
<feature type="transmembrane region" description="Helical" evidence="6">
    <location>
        <begin position="326"/>
        <end position="355"/>
    </location>
</feature>
<dbReference type="Pfam" id="PF01594">
    <property type="entry name" value="AI-2E_transport"/>
    <property type="match status" value="1"/>
</dbReference>
<dbReference type="RefSeq" id="WP_380701986.1">
    <property type="nucleotide sequence ID" value="NZ_JBHSAP010000007.1"/>
</dbReference>
<feature type="transmembrane region" description="Helical" evidence="6">
    <location>
        <begin position="233"/>
        <end position="252"/>
    </location>
</feature>
<evidence type="ECO:0000313" key="7">
    <source>
        <dbReference type="EMBL" id="MFC4075760.1"/>
    </source>
</evidence>
<organism evidence="7 8">
    <name type="scientific">Salinithrix halophila</name>
    <dbReference type="NCBI Taxonomy" id="1485204"/>
    <lineage>
        <taxon>Bacteria</taxon>
        <taxon>Bacillati</taxon>
        <taxon>Bacillota</taxon>
        <taxon>Bacilli</taxon>
        <taxon>Bacillales</taxon>
        <taxon>Thermoactinomycetaceae</taxon>
        <taxon>Salinithrix</taxon>
    </lineage>
</organism>
<feature type="transmembrane region" description="Helical" evidence="6">
    <location>
        <begin position="283"/>
        <end position="306"/>
    </location>
</feature>
<protein>
    <submittedName>
        <fullName evidence="7">Sporulation integral membrane protein YtvI</fullName>
    </submittedName>
</protein>
<feature type="transmembrane region" description="Helical" evidence="6">
    <location>
        <begin position="258"/>
        <end position="278"/>
    </location>
</feature>
<keyword evidence="3 6" id="KW-0812">Transmembrane</keyword>
<evidence type="ECO:0000256" key="5">
    <source>
        <dbReference type="ARBA" id="ARBA00023136"/>
    </source>
</evidence>
<comment type="similarity">
    <text evidence="2">Belongs to the autoinducer-2 exporter (AI-2E) (TC 2.A.86) family.</text>
</comment>
<feature type="transmembrane region" description="Helical" evidence="6">
    <location>
        <begin position="176"/>
        <end position="195"/>
    </location>
</feature>
<dbReference type="EMBL" id="JBHSAP010000007">
    <property type="protein sequence ID" value="MFC4075760.1"/>
    <property type="molecule type" value="Genomic_DNA"/>
</dbReference>
<name>A0ABV8JD64_9BACL</name>
<sequence>MNKEAGWIAARTALVVTTAITAYFLLLFAVPLTYPFLIGWAIAMLAEPAVRWMERRFRFPRWAGVTLTLVLVAATLLTFLIILVSQIVIELTHLAELIPGWINQLNTYITETLFHHNNQLSNLIHNIQGYLEKNPEQRSEILKSIQNNIGVIANKGSQMITDIIAGIGTFLGNLPYYATVLVFSLLAAFFIGLDWPRLREKVNRLIPARIRTTGGLVIHDLKRALFGFVRAQLTLITITGIIVWLGLLIMGVEYSLTIALVAAAVDLLPYFGVGAVLVPWSLYLFLTGAAPLGTGIAILYLILILVRQFLEPKLVATNIGLDPLLTLFALFVGLKLLGVLGLVVGPVLAVILLALHRAGVFTDLWQYIVRGRVKKETTTNR</sequence>
<reference evidence="8" key="1">
    <citation type="journal article" date="2019" name="Int. J. Syst. Evol. Microbiol.">
        <title>The Global Catalogue of Microorganisms (GCM) 10K type strain sequencing project: providing services to taxonomists for standard genome sequencing and annotation.</title>
        <authorList>
            <consortium name="The Broad Institute Genomics Platform"/>
            <consortium name="The Broad Institute Genome Sequencing Center for Infectious Disease"/>
            <person name="Wu L."/>
            <person name="Ma J."/>
        </authorList>
    </citation>
    <scope>NUCLEOTIDE SEQUENCE [LARGE SCALE GENOMIC DNA]</scope>
    <source>
        <strain evidence="8">IBRC-M 10813</strain>
    </source>
</reference>
<dbReference type="NCBIfam" id="TIGR02872">
    <property type="entry name" value="spore_ytvI"/>
    <property type="match status" value="1"/>
</dbReference>
<keyword evidence="4 6" id="KW-1133">Transmembrane helix</keyword>
<dbReference type="PANTHER" id="PTHR21716:SF68">
    <property type="entry name" value="TRANSPORT PROTEIN YTVI-RELATED"/>
    <property type="match status" value="1"/>
</dbReference>
<evidence type="ECO:0000256" key="1">
    <source>
        <dbReference type="ARBA" id="ARBA00004141"/>
    </source>
</evidence>
<feature type="transmembrane region" description="Helical" evidence="6">
    <location>
        <begin position="62"/>
        <end position="89"/>
    </location>
</feature>
<evidence type="ECO:0000256" key="2">
    <source>
        <dbReference type="ARBA" id="ARBA00009773"/>
    </source>
</evidence>
<keyword evidence="8" id="KW-1185">Reference proteome</keyword>
<evidence type="ECO:0000256" key="3">
    <source>
        <dbReference type="ARBA" id="ARBA00022692"/>
    </source>
</evidence>
<evidence type="ECO:0000313" key="8">
    <source>
        <dbReference type="Proteomes" id="UP001595843"/>
    </source>
</evidence>
<comment type="subcellular location">
    <subcellularLocation>
        <location evidence="1">Membrane</location>
        <topology evidence="1">Multi-pass membrane protein</topology>
    </subcellularLocation>
</comment>
<evidence type="ECO:0000256" key="4">
    <source>
        <dbReference type="ARBA" id="ARBA00022989"/>
    </source>
</evidence>
<dbReference type="InterPro" id="IPR014227">
    <property type="entry name" value="YtvI-like"/>
</dbReference>
<gene>
    <name evidence="7" type="primary">ytvI</name>
    <name evidence="7" type="ORF">ACFOUO_02950</name>
</gene>
<dbReference type="PANTHER" id="PTHR21716">
    <property type="entry name" value="TRANSMEMBRANE PROTEIN"/>
    <property type="match status" value="1"/>
</dbReference>
<dbReference type="InterPro" id="IPR002549">
    <property type="entry name" value="AI-2E-like"/>
</dbReference>
<dbReference type="Proteomes" id="UP001595843">
    <property type="component" value="Unassembled WGS sequence"/>
</dbReference>
<proteinExistence type="inferred from homology"/>
<comment type="caution">
    <text evidence="7">The sequence shown here is derived from an EMBL/GenBank/DDBJ whole genome shotgun (WGS) entry which is preliminary data.</text>
</comment>
<accession>A0ABV8JD64</accession>